<protein>
    <submittedName>
        <fullName evidence="1">Uncharacterized protein</fullName>
    </submittedName>
</protein>
<reference evidence="1" key="1">
    <citation type="submission" date="2019-07" db="EMBL/GenBank/DDBJ databases">
        <authorList>
            <person name="Ashton P.M."/>
            <person name="Dallman T."/>
            <person name="Nair S."/>
            <person name="De Pinna E."/>
            <person name="Peters T."/>
            <person name="Grant K."/>
        </authorList>
    </citation>
    <scope>NUCLEOTIDE SEQUENCE</scope>
    <source>
        <strain evidence="1">646013</strain>
    </source>
</reference>
<comment type="caution">
    <text evidence="1">The sequence shown here is derived from an EMBL/GenBank/DDBJ whole genome shotgun (WGS) entry which is preliminary data.</text>
</comment>
<evidence type="ECO:0000313" key="1">
    <source>
        <dbReference type="EMBL" id="ECC1605032.1"/>
    </source>
</evidence>
<sequence>MTELNYNPADPDKMQLPKGKTCGDCAHIRRCKAIFGHTETDAYCDWSPSRAVFRQPSTPEGGDHATD</sequence>
<name>A0A5Y1WAY2_SALER</name>
<dbReference type="EMBL" id="AAIAJV010000003">
    <property type="protein sequence ID" value="ECC1605032.1"/>
    <property type="molecule type" value="Genomic_DNA"/>
</dbReference>
<accession>A0A5Y1WAY2</accession>
<dbReference type="AlphaFoldDB" id="A0A5Y1WAY2"/>
<proteinExistence type="predicted"/>
<organism evidence="1">
    <name type="scientific">Salmonella enterica subsp. salamae</name>
    <dbReference type="NCBI Taxonomy" id="59202"/>
    <lineage>
        <taxon>Bacteria</taxon>
        <taxon>Pseudomonadati</taxon>
        <taxon>Pseudomonadota</taxon>
        <taxon>Gammaproteobacteria</taxon>
        <taxon>Enterobacterales</taxon>
        <taxon>Enterobacteriaceae</taxon>
        <taxon>Salmonella</taxon>
    </lineage>
</organism>
<gene>
    <name evidence="1" type="ORF">FNI14_03365</name>
</gene>